<evidence type="ECO:0000256" key="1">
    <source>
        <dbReference type="ARBA" id="ARBA00004370"/>
    </source>
</evidence>
<evidence type="ECO:0000256" key="4">
    <source>
        <dbReference type="ARBA" id="ARBA00022989"/>
    </source>
</evidence>
<dbReference type="PROSITE" id="PS50125">
    <property type="entry name" value="GUANYLATE_CYCLASE_2"/>
    <property type="match status" value="1"/>
</dbReference>
<dbReference type="PANTHER" id="PTHR11920:SF335">
    <property type="entry name" value="GUANYLATE CYCLASE"/>
    <property type="match status" value="1"/>
</dbReference>
<keyword evidence="10" id="KW-1185">Reference proteome</keyword>
<protein>
    <submittedName>
        <fullName evidence="11">Guanylate cyclase domain-containing protein</fullName>
    </submittedName>
</protein>
<dbReference type="GO" id="GO:0035556">
    <property type="term" value="P:intracellular signal transduction"/>
    <property type="evidence" value="ECO:0007669"/>
    <property type="project" value="InterPro"/>
</dbReference>
<dbReference type="GO" id="GO:0004016">
    <property type="term" value="F:adenylate cyclase activity"/>
    <property type="evidence" value="ECO:0007669"/>
    <property type="project" value="TreeGrafter"/>
</dbReference>
<feature type="domain" description="Guanylate cyclase" evidence="8">
    <location>
        <begin position="1"/>
        <end position="26"/>
    </location>
</feature>
<dbReference type="AlphaFoldDB" id="A0A183T567"/>
<reference evidence="11" key="1">
    <citation type="submission" date="2016-06" db="UniProtKB">
        <authorList>
            <consortium name="WormBaseParasite"/>
        </authorList>
    </citation>
    <scope>IDENTIFICATION</scope>
</reference>
<evidence type="ECO:0000256" key="2">
    <source>
        <dbReference type="ARBA" id="ARBA00022692"/>
    </source>
</evidence>
<accession>A0A183T567</accession>
<dbReference type="InterPro" id="IPR029787">
    <property type="entry name" value="Nucleotide_cyclase"/>
</dbReference>
<dbReference type="PROSITE" id="PS00028">
    <property type="entry name" value="ZINC_FINGER_C2H2_1"/>
    <property type="match status" value="1"/>
</dbReference>
<dbReference type="STRING" id="70667.A0A183T567"/>
<evidence type="ECO:0000313" key="10">
    <source>
        <dbReference type="Proteomes" id="UP000275846"/>
    </source>
</evidence>
<dbReference type="GO" id="GO:0001653">
    <property type="term" value="F:peptide receptor activity"/>
    <property type="evidence" value="ECO:0007669"/>
    <property type="project" value="TreeGrafter"/>
</dbReference>
<reference evidence="9 10" key="2">
    <citation type="submission" date="2018-11" db="EMBL/GenBank/DDBJ databases">
        <authorList>
            <consortium name="Pathogen Informatics"/>
        </authorList>
    </citation>
    <scope>NUCLEOTIDE SEQUENCE [LARGE SCALE GENOMIC DNA]</scope>
    <source>
        <strain evidence="9 10">NST_G2</strain>
    </source>
</reference>
<keyword evidence="6" id="KW-0456">Lyase</keyword>
<gene>
    <name evidence="9" type="ORF">SSLN_LOCUS11615</name>
</gene>
<dbReference type="InterPro" id="IPR001054">
    <property type="entry name" value="A/G_cyclase"/>
</dbReference>
<dbReference type="Gene3D" id="3.30.70.1230">
    <property type="entry name" value="Nucleotide cyclase"/>
    <property type="match status" value="1"/>
</dbReference>
<keyword evidence="2" id="KW-0812">Transmembrane</keyword>
<dbReference type="GO" id="GO:0005886">
    <property type="term" value="C:plasma membrane"/>
    <property type="evidence" value="ECO:0007669"/>
    <property type="project" value="TreeGrafter"/>
</dbReference>
<evidence type="ECO:0000256" key="3">
    <source>
        <dbReference type="ARBA" id="ARBA00022741"/>
    </source>
</evidence>
<keyword evidence="4" id="KW-1133">Transmembrane helix</keyword>
<organism evidence="11">
    <name type="scientific">Schistocephalus solidus</name>
    <name type="common">Tapeworm</name>
    <dbReference type="NCBI Taxonomy" id="70667"/>
    <lineage>
        <taxon>Eukaryota</taxon>
        <taxon>Metazoa</taxon>
        <taxon>Spiralia</taxon>
        <taxon>Lophotrochozoa</taxon>
        <taxon>Platyhelminthes</taxon>
        <taxon>Cestoda</taxon>
        <taxon>Eucestoda</taxon>
        <taxon>Diphyllobothriidea</taxon>
        <taxon>Diphyllobothriidae</taxon>
        <taxon>Schistocephalus</taxon>
    </lineage>
</organism>
<keyword evidence="5" id="KW-0472">Membrane</keyword>
<dbReference type="OrthoDB" id="354346at2759"/>
<evidence type="ECO:0000313" key="9">
    <source>
        <dbReference type="EMBL" id="VDL98000.1"/>
    </source>
</evidence>
<dbReference type="GO" id="GO:0000166">
    <property type="term" value="F:nucleotide binding"/>
    <property type="evidence" value="ECO:0007669"/>
    <property type="project" value="UniProtKB-KW"/>
</dbReference>
<dbReference type="InterPro" id="IPR013087">
    <property type="entry name" value="Znf_C2H2_type"/>
</dbReference>
<dbReference type="PANTHER" id="PTHR11920">
    <property type="entry name" value="GUANYLYL CYCLASE"/>
    <property type="match status" value="1"/>
</dbReference>
<dbReference type="EMBL" id="UYSU01036671">
    <property type="protein sequence ID" value="VDL98000.1"/>
    <property type="molecule type" value="Genomic_DNA"/>
</dbReference>
<feature type="compositionally biased region" description="Low complexity" evidence="7">
    <location>
        <begin position="41"/>
        <end position="59"/>
    </location>
</feature>
<dbReference type="Pfam" id="PF00211">
    <property type="entry name" value="Guanylate_cyc"/>
    <property type="match status" value="1"/>
</dbReference>
<name>A0A183T567_SCHSO</name>
<evidence type="ECO:0000313" key="11">
    <source>
        <dbReference type="WBParaSite" id="SSLN_0001206001-mRNA-1"/>
    </source>
</evidence>
<keyword evidence="3" id="KW-0547">Nucleotide-binding</keyword>
<comment type="subcellular location">
    <subcellularLocation>
        <location evidence="1">Membrane</location>
    </subcellularLocation>
</comment>
<dbReference type="SUPFAM" id="SSF55073">
    <property type="entry name" value="Nucleotide cyclase"/>
    <property type="match status" value="1"/>
</dbReference>
<evidence type="ECO:0000256" key="5">
    <source>
        <dbReference type="ARBA" id="ARBA00023136"/>
    </source>
</evidence>
<evidence type="ECO:0000259" key="8">
    <source>
        <dbReference type="PROSITE" id="PS50125"/>
    </source>
</evidence>
<evidence type="ECO:0000256" key="7">
    <source>
        <dbReference type="SAM" id="MobiDB-lite"/>
    </source>
</evidence>
<sequence>MAGVIGLKMPRYCLFGDTVNTASRMKSSGEVNFADAKSSMTPTITSATTTPKTTTNTDENTPDAPPTITLPTNNVDSISSCLHYHHNSTSCIGLLGFLQIHRTVTGTPASAASTYTSHIHLHCSRCPSTVNHRMGLFGHMRIHDSGIHRNIQTPSTSCINDISSISRTNNSPSTSAATINSIGTMPAKISASHLPCVHHAVEHTVEIVRYDCRTIPGGHDDDEEEKEKD</sequence>
<dbReference type="WBParaSite" id="SSLN_0001206001-mRNA-1">
    <property type="protein sequence ID" value="SSLN_0001206001-mRNA-1"/>
    <property type="gene ID" value="SSLN_0001206001"/>
</dbReference>
<dbReference type="GO" id="GO:0007168">
    <property type="term" value="P:receptor guanylyl cyclase signaling pathway"/>
    <property type="evidence" value="ECO:0007669"/>
    <property type="project" value="TreeGrafter"/>
</dbReference>
<dbReference type="InterPro" id="IPR050401">
    <property type="entry name" value="Cyclic_nucleotide_synthase"/>
</dbReference>
<feature type="region of interest" description="Disordered" evidence="7">
    <location>
        <begin position="39"/>
        <end position="65"/>
    </location>
</feature>
<dbReference type="Proteomes" id="UP000275846">
    <property type="component" value="Unassembled WGS sequence"/>
</dbReference>
<dbReference type="GO" id="GO:0004383">
    <property type="term" value="F:guanylate cyclase activity"/>
    <property type="evidence" value="ECO:0007669"/>
    <property type="project" value="TreeGrafter"/>
</dbReference>
<evidence type="ECO:0000256" key="6">
    <source>
        <dbReference type="ARBA" id="ARBA00023239"/>
    </source>
</evidence>
<proteinExistence type="predicted"/>